<comment type="similarity">
    <text evidence="1">Belongs to the ParB family.</text>
</comment>
<protein>
    <submittedName>
        <fullName evidence="3">ParB/RepB/Spo0J family partition protein</fullName>
    </submittedName>
</protein>
<dbReference type="Proteomes" id="UP001596270">
    <property type="component" value="Unassembled WGS sequence"/>
</dbReference>
<dbReference type="InterPro" id="IPR036086">
    <property type="entry name" value="ParB/Sulfiredoxin_sf"/>
</dbReference>
<reference evidence="4" key="1">
    <citation type="journal article" date="2019" name="Int. J. Syst. Evol. Microbiol.">
        <title>The Global Catalogue of Microorganisms (GCM) 10K type strain sequencing project: providing services to taxonomists for standard genome sequencing and annotation.</title>
        <authorList>
            <consortium name="The Broad Institute Genomics Platform"/>
            <consortium name="The Broad Institute Genome Sequencing Center for Infectious Disease"/>
            <person name="Wu L."/>
            <person name="Ma J."/>
        </authorList>
    </citation>
    <scope>NUCLEOTIDE SEQUENCE [LARGE SCALE GENOMIC DNA]</scope>
    <source>
        <strain evidence="4">CCUG 39402</strain>
    </source>
</reference>
<organism evidence="3 4">
    <name type="scientific">Polaromonas aquatica</name>
    <dbReference type="NCBI Taxonomy" id="332657"/>
    <lineage>
        <taxon>Bacteria</taxon>
        <taxon>Pseudomonadati</taxon>
        <taxon>Pseudomonadota</taxon>
        <taxon>Betaproteobacteria</taxon>
        <taxon>Burkholderiales</taxon>
        <taxon>Comamonadaceae</taxon>
        <taxon>Polaromonas</taxon>
    </lineage>
</organism>
<dbReference type="InterPro" id="IPR003115">
    <property type="entry name" value="ParB_N"/>
</dbReference>
<sequence length="330" mass="36839">MATKPKPFLIRRNTDHEAMQKALSQSNGSSDASLTPISVPLVPSVHGTEIDISALQIGQVYDVPLTKLQRSEVNARVFYSNEELDDMSKSLKEKGQDIPAIGYPKNGRITVIDGQKRFQASTNASLPTLQVLIVVPPVSDSEEYEESRRINLHRSSQTALDDAVRWKGMIDKGTYANQAELAAKLEVSIATVSKTISITDIPERLLRMMSDHTQTRTLSIAYEVSRLFNAEKFKDKAEEVEHLAQDVIDEIKKKDMGRNQVKSLIDSKLEGPKQRMRAEAVPVKYGEVKGSLKVFPSRGQLELSFSGLPEEKVTELKERIEQMLSGQLTM</sequence>
<evidence type="ECO:0000259" key="2">
    <source>
        <dbReference type="SMART" id="SM00470"/>
    </source>
</evidence>
<comment type="caution">
    <text evidence="3">The sequence shown here is derived from an EMBL/GenBank/DDBJ whole genome shotgun (WGS) entry which is preliminary data.</text>
</comment>
<accession>A0ABW1TWL7</accession>
<dbReference type="PANTHER" id="PTHR33375">
    <property type="entry name" value="CHROMOSOME-PARTITIONING PROTEIN PARB-RELATED"/>
    <property type="match status" value="1"/>
</dbReference>
<evidence type="ECO:0000313" key="3">
    <source>
        <dbReference type="EMBL" id="MFC6281167.1"/>
    </source>
</evidence>
<evidence type="ECO:0000256" key="1">
    <source>
        <dbReference type="ARBA" id="ARBA00006295"/>
    </source>
</evidence>
<dbReference type="EMBL" id="JBHSRS010000017">
    <property type="protein sequence ID" value="MFC6281167.1"/>
    <property type="molecule type" value="Genomic_DNA"/>
</dbReference>
<dbReference type="SMART" id="SM00470">
    <property type="entry name" value="ParB"/>
    <property type="match status" value="1"/>
</dbReference>
<feature type="domain" description="ParB-like N-terminal" evidence="2">
    <location>
        <begin position="61"/>
        <end position="152"/>
    </location>
</feature>
<dbReference type="Gene3D" id="3.90.1530.30">
    <property type="match status" value="1"/>
</dbReference>
<gene>
    <name evidence="3" type="ORF">ACFQND_08000</name>
</gene>
<dbReference type="SUPFAM" id="SSF110849">
    <property type="entry name" value="ParB/Sulfiredoxin"/>
    <property type="match status" value="1"/>
</dbReference>
<dbReference type="NCBIfam" id="TIGR00180">
    <property type="entry name" value="parB_part"/>
    <property type="match status" value="1"/>
</dbReference>
<evidence type="ECO:0000313" key="4">
    <source>
        <dbReference type="Proteomes" id="UP001596270"/>
    </source>
</evidence>
<proteinExistence type="inferred from homology"/>
<dbReference type="SUPFAM" id="SSF109709">
    <property type="entry name" value="KorB DNA-binding domain-like"/>
    <property type="match status" value="1"/>
</dbReference>
<dbReference type="InterPro" id="IPR004437">
    <property type="entry name" value="ParB/RepB/Spo0J"/>
</dbReference>
<dbReference type="CDD" id="cd16394">
    <property type="entry name" value="sopB_N"/>
    <property type="match status" value="1"/>
</dbReference>
<dbReference type="Gene3D" id="1.10.10.2830">
    <property type="match status" value="1"/>
</dbReference>
<dbReference type="Pfam" id="PF02195">
    <property type="entry name" value="ParB_N"/>
    <property type="match status" value="1"/>
</dbReference>
<name>A0ABW1TWL7_9BURK</name>
<dbReference type="InterPro" id="IPR050336">
    <property type="entry name" value="Chromosome_partition/occlusion"/>
</dbReference>
<dbReference type="PANTHER" id="PTHR33375:SF1">
    <property type="entry name" value="CHROMOSOME-PARTITIONING PROTEIN PARB-RELATED"/>
    <property type="match status" value="1"/>
</dbReference>
<dbReference type="RefSeq" id="WP_377412896.1">
    <property type="nucleotide sequence ID" value="NZ_JBHSRS010000017.1"/>
</dbReference>
<keyword evidence="4" id="KW-1185">Reference proteome</keyword>